<evidence type="ECO:0000256" key="5">
    <source>
        <dbReference type="ARBA" id="ARBA00023002"/>
    </source>
</evidence>
<dbReference type="SUPFAM" id="SSF48056">
    <property type="entry name" value="Di-copper centre-containing domain"/>
    <property type="match status" value="1"/>
</dbReference>
<feature type="domain" description="Tyrosinase copper-binding" evidence="12">
    <location>
        <begin position="93"/>
        <end position="110"/>
    </location>
</feature>
<evidence type="ECO:0000256" key="8">
    <source>
        <dbReference type="ARBA" id="ARBA00023101"/>
    </source>
</evidence>
<dbReference type="PIRSF" id="PIRSF000340">
    <property type="entry name" value="MPO_fungal"/>
    <property type="match status" value="1"/>
</dbReference>
<evidence type="ECO:0000256" key="6">
    <source>
        <dbReference type="ARBA" id="ARBA00023008"/>
    </source>
</evidence>
<proteinExistence type="inferred from homology"/>
<evidence type="ECO:0000256" key="10">
    <source>
        <dbReference type="ARBA" id="ARBA00048881"/>
    </source>
</evidence>
<dbReference type="Gene3D" id="1.10.1280.10">
    <property type="entry name" value="Di-copper center containing domain from catechol oxidase"/>
    <property type="match status" value="1"/>
</dbReference>
<dbReference type="PROSITE" id="PS00497">
    <property type="entry name" value="TYROSINASE_1"/>
    <property type="match status" value="1"/>
</dbReference>
<dbReference type="Pfam" id="PF00264">
    <property type="entry name" value="Tyrosinase"/>
    <property type="match status" value="1"/>
</dbReference>
<dbReference type="PROSITE" id="PS00498">
    <property type="entry name" value="TYROSINASE_2"/>
    <property type="match status" value="1"/>
</dbReference>
<dbReference type="InterPro" id="IPR016216">
    <property type="entry name" value="Monophenol_mOase_fun"/>
</dbReference>
<evidence type="ECO:0000256" key="1">
    <source>
        <dbReference type="ARBA" id="ARBA00001973"/>
    </source>
</evidence>
<reference evidence="14" key="2">
    <citation type="submission" date="2023-05" db="EMBL/GenBank/DDBJ databases">
        <authorList>
            <consortium name="Lawrence Berkeley National Laboratory"/>
            <person name="Steindorff A."/>
            <person name="Hensen N."/>
            <person name="Bonometti L."/>
            <person name="Westerberg I."/>
            <person name="Brannstrom I.O."/>
            <person name="Guillou S."/>
            <person name="Cros-Aarteil S."/>
            <person name="Calhoun S."/>
            <person name="Haridas S."/>
            <person name="Kuo A."/>
            <person name="Mondo S."/>
            <person name="Pangilinan J."/>
            <person name="Riley R."/>
            <person name="Labutti K."/>
            <person name="Andreopoulos B."/>
            <person name="Lipzen A."/>
            <person name="Chen C."/>
            <person name="Yanf M."/>
            <person name="Daum C."/>
            <person name="Ng V."/>
            <person name="Clum A."/>
            <person name="Ohm R."/>
            <person name="Martin F."/>
            <person name="Silar P."/>
            <person name="Natvig D."/>
            <person name="Lalanne C."/>
            <person name="Gautier V."/>
            <person name="Ament-Velasquez S.L."/>
            <person name="Kruys A."/>
            <person name="Hutchinson M.I."/>
            <person name="Powell A.J."/>
            <person name="Barry K."/>
            <person name="Miller A.N."/>
            <person name="Grigoriev I.V."/>
            <person name="Debuchy R."/>
            <person name="Gladieux P."/>
            <person name="Thoren M.H."/>
            <person name="Johannesson H."/>
        </authorList>
    </citation>
    <scope>NUCLEOTIDE SEQUENCE</scope>
    <source>
        <strain evidence="14">PSN243</strain>
    </source>
</reference>
<dbReference type="InterPro" id="IPR008922">
    <property type="entry name" value="Di-copper_centre_dom_sf"/>
</dbReference>
<evidence type="ECO:0000256" key="7">
    <source>
        <dbReference type="ARBA" id="ARBA00023033"/>
    </source>
</evidence>
<feature type="domain" description="Tyrosinase copper-binding" evidence="13">
    <location>
        <begin position="294"/>
        <end position="305"/>
    </location>
</feature>
<keyword evidence="4" id="KW-0479">Metal-binding</keyword>
<evidence type="ECO:0000256" key="4">
    <source>
        <dbReference type="ARBA" id="ARBA00022723"/>
    </source>
</evidence>
<dbReference type="EC" id="1.14.18.1" evidence="3"/>
<dbReference type="GO" id="GO:0004503">
    <property type="term" value="F:tyrosinase activity"/>
    <property type="evidence" value="ECO:0007669"/>
    <property type="project" value="UniProtKB-EC"/>
</dbReference>
<dbReference type="PANTHER" id="PTHR11474:SF76">
    <property type="entry name" value="SHKT DOMAIN-CONTAINING PROTEIN"/>
    <property type="match status" value="1"/>
</dbReference>
<evidence type="ECO:0000313" key="15">
    <source>
        <dbReference type="Proteomes" id="UP001321760"/>
    </source>
</evidence>
<keyword evidence="15" id="KW-1185">Reference proteome</keyword>
<keyword evidence="5" id="KW-0560">Oxidoreductase</keyword>
<organism evidence="14 15">
    <name type="scientific">Podospora aff. communis PSN243</name>
    <dbReference type="NCBI Taxonomy" id="3040156"/>
    <lineage>
        <taxon>Eukaryota</taxon>
        <taxon>Fungi</taxon>
        <taxon>Dikarya</taxon>
        <taxon>Ascomycota</taxon>
        <taxon>Pezizomycotina</taxon>
        <taxon>Sordariomycetes</taxon>
        <taxon>Sordariomycetidae</taxon>
        <taxon>Sordariales</taxon>
        <taxon>Podosporaceae</taxon>
        <taxon>Podospora</taxon>
    </lineage>
</organism>
<evidence type="ECO:0000256" key="11">
    <source>
        <dbReference type="SAM" id="MobiDB-lite"/>
    </source>
</evidence>
<keyword evidence="8" id="KW-0470">Melanin biosynthesis</keyword>
<dbReference type="Proteomes" id="UP001321760">
    <property type="component" value="Unassembled WGS sequence"/>
</dbReference>
<evidence type="ECO:0000256" key="3">
    <source>
        <dbReference type="ARBA" id="ARBA00011906"/>
    </source>
</evidence>
<comment type="catalytic activity">
    <reaction evidence="10">
        <text>L-tyrosine + O2 = L-dopaquinone + H2O</text>
        <dbReference type="Rhea" id="RHEA:18117"/>
        <dbReference type="ChEBI" id="CHEBI:15377"/>
        <dbReference type="ChEBI" id="CHEBI:15379"/>
        <dbReference type="ChEBI" id="CHEBI:57924"/>
        <dbReference type="ChEBI" id="CHEBI:58315"/>
        <dbReference type="EC" id="1.14.18.1"/>
    </reaction>
</comment>
<dbReference type="PRINTS" id="PR00092">
    <property type="entry name" value="TYROSINASE"/>
</dbReference>
<comment type="cofactor">
    <cofactor evidence="1">
        <name>Cu(2+)</name>
        <dbReference type="ChEBI" id="CHEBI:29036"/>
    </cofactor>
</comment>
<comment type="catalytic activity">
    <reaction evidence="9">
        <text>2 L-dopa + O2 = 2 L-dopaquinone + 2 H2O</text>
        <dbReference type="Rhea" id="RHEA:34287"/>
        <dbReference type="ChEBI" id="CHEBI:15377"/>
        <dbReference type="ChEBI" id="CHEBI:15379"/>
        <dbReference type="ChEBI" id="CHEBI:57504"/>
        <dbReference type="ChEBI" id="CHEBI:57924"/>
        <dbReference type="EC" id="1.14.18.1"/>
    </reaction>
</comment>
<sequence length="664" mass="72300">MSGNIAITGVPTTPGAGGRVPLRREIRDLQRNFPDQFNLYVLGLRHLQSLDEQQLASFYQIAGIHGMPYKPWNGVGSTTNWASSSGFGGYCTHSSILFITWHRPYMALYEQALYASVQTVAQQFSAGTLRDRYTAAAREFRAPYFDWASQPPSGSSAFPTAIASPNISIVDVDGTTKTVINPINRFVFHPVNPSPGDFNARWSRFPQTVRYPDSSGRSQDARIAPILANELASLRSNVSLLLLSYRNFDAFSYNRWDPNMSPGAFGSLEDVHNEIHDRVGGGGHMSSLEVSSFDPIFWLHHINVDRLWSIWQDLNPTSFMSPRPAPYSTFNSTQGRTQDQNTDLSPFWDKSGTRFWTSAQVRDSATFGYAYPETQKWLFSSTAAYQTALRQSVTTLYGSNVFANFVSNVANRAPPTAAAAAAAKPELAMAALSLAATPPAEKKAAPAAAPAAAPTAPNADAQKPLTAPKADDAPAKTPTSPSAIPDSLKHLAPDNKYTEWVVNVRAQKHGIGQSFRIQVFLGDIDETDPDSWDTEWNCVGRVSILGRAPETQCGKCRMDNAEGLMVSGTVPLTSALLQDIVAGEVASLEPAAVVPHLKKNLKWKAKLFSGEERPLDEIPELRVSVASTLVTIGEDGLPIYSGEYTVHPEVTEGKPAGLNPGDHI</sequence>
<dbReference type="EMBL" id="MU865916">
    <property type="protein sequence ID" value="KAK4454523.1"/>
    <property type="molecule type" value="Genomic_DNA"/>
</dbReference>
<feature type="region of interest" description="Disordered" evidence="11">
    <location>
        <begin position="443"/>
        <end position="489"/>
    </location>
</feature>
<comment type="similarity">
    <text evidence="2">Belongs to the tyrosinase family.</text>
</comment>
<dbReference type="InterPro" id="IPR041640">
    <property type="entry name" value="Tyrosinase_C"/>
</dbReference>
<protein>
    <recommendedName>
        <fullName evidence="3">tyrosinase</fullName>
        <ecNumber evidence="3">1.14.18.1</ecNumber>
    </recommendedName>
</protein>
<dbReference type="GO" id="GO:0042438">
    <property type="term" value="P:melanin biosynthetic process"/>
    <property type="evidence" value="ECO:0007669"/>
    <property type="project" value="UniProtKB-KW"/>
</dbReference>
<comment type="caution">
    <text evidence="14">The sequence shown here is derived from an EMBL/GenBank/DDBJ whole genome shotgun (WGS) entry which is preliminary data.</text>
</comment>
<name>A0AAV9H153_9PEZI</name>
<keyword evidence="6" id="KW-0186">Copper</keyword>
<dbReference type="PANTHER" id="PTHR11474">
    <property type="entry name" value="TYROSINASE FAMILY MEMBER"/>
    <property type="match status" value="1"/>
</dbReference>
<dbReference type="Pfam" id="PF18132">
    <property type="entry name" value="Tyrosinase_C"/>
    <property type="match status" value="1"/>
</dbReference>
<evidence type="ECO:0000256" key="9">
    <source>
        <dbReference type="ARBA" id="ARBA00048233"/>
    </source>
</evidence>
<evidence type="ECO:0000256" key="2">
    <source>
        <dbReference type="ARBA" id="ARBA00009928"/>
    </source>
</evidence>
<accession>A0AAV9H153</accession>
<dbReference type="GO" id="GO:0046872">
    <property type="term" value="F:metal ion binding"/>
    <property type="evidence" value="ECO:0007669"/>
    <property type="project" value="UniProtKB-KW"/>
</dbReference>
<keyword evidence="7" id="KW-0503">Monooxygenase</keyword>
<evidence type="ECO:0000313" key="14">
    <source>
        <dbReference type="EMBL" id="KAK4454523.1"/>
    </source>
</evidence>
<evidence type="ECO:0000259" key="13">
    <source>
        <dbReference type="PROSITE" id="PS00498"/>
    </source>
</evidence>
<gene>
    <name evidence="14" type="ORF">QBC34DRAFT_433467</name>
</gene>
<evidence type="ECO:0000259" key="12">
    <source>
        <dbReference type="PROSITE" id="PS00497"/>
    </source>
</evidence>
<feature type="compositionally biased region" description="Low complexity" evidence="11">
    <location>
        <begin position="443"/>
        <end position="468"/>
    </location>
</feature>
<dbReference type="InterPro" id="IPR002227">
    <property type="entry name" value="Tyrosinase_Cu-bd"/>
</dbReference>
<dbReference type="Gene3D" id="2.60.310.20">
    <property type="match status" value="1"/>
</dbReference>
<dbReference type="AlphaFoldDB" id="A0AAV9H153"/>
<reference evidence="14" key="1">
    <citation type="journal article" date="2023" name="Mol. Phylogenet. Evol.">
        <title>Genome-scale phylogeny and comparative genomics of the fungal order Sordariales.</title>
        <authorList>
            <person name="Hensen N."/>
            <person name="Bonometti L."/>
            <person name="Westerberg I."/>
            <person name="Brannstrom I.O."/>
            <person name="Guillou S."/>
            <person name="Cros-Aarteil S."/>
            <person name="Calhoun S."/>
            <person name="Haridas S."/>
            <person name="Kuo A."/>
            <person name="Mondo S."/>
            <person name="Pangilinan J."/>
            <person name="Riley R."/>
            <person name="LaButti K."/>
            <person name="Andreopoulos B."/>
            <person name="Lipzen A."/>
            <person name="Chen C."/>
            <person name="Yan M."/>
            <person name="Daum C."/>
            <person name="Ng V."/>
            <person name="Clum A."/>
            <person name="Steindorff A."/>
            <person name="Ohm R.A."/>
            <person name="Martin F."/>
            <person name="Silar P."/>
            <person name="Natvig D.O."/>
            <person name="Lalanne C."/>
            <person name="Gautier V."/>
            <person name="Ament-Velasquez S.L."/>
            <person name="Kruys A."/>
            <person name="Hutchinson M.I."/>
            <person name="Powell A.J."/>
            <person name="Barry K."/>
            <person name="Miller A.N."/>
            <person name="Grigoriev I.V."/>
            <person name="Debuchy R."/>
            <person name="Gladieux P."/>
            <person name="Hiltunen Thoren M."/>
            <person name="Johannesson H."/>
        </authorList>
    </citation>
    <scope>NUCLEOTIDE SEQUENCE</scope>
    <source>
        <strain evidence="14">PSN243</strain>
    </source>
</reference>
<dbReference type="InterPro" id="IPR050316">
    <property type="entry name" value="Tyrosinase/Hemocyanin"/>
</dbReference>